<comment type="cofactor">
    <cofactor evidence="9">
        <name>Mg(2+)</name>
        <dbReference type="ChEBI" id="CHEBI:18420"/>
    </cofactor>
    <text evidence="9">Binds 2 magnesium ions per monomer.</text>
</comment>
<evidence type="ECO:0000259" key="10">
    <source>
        <dbReference type="Pfam" id="PF00591"/>
    </source>
</evidence>
<feature type="binding site" evidence="9">
    <location>
        <begin position="106"/>
        <end position="114"/>
    </location>
    <ligand>
        <name>5-phospho-alpha-D-ribose 1-diphosphate</name>
        <dbReference type="ChEBI" id="CHEBI:58017"/>
    </ligand>
</feature>
<dbReference type="SUPFAM" id="SSF52418">
    <property type="entry name" value="Nucleoside phosphorylase/phosphoribosyltransferase catalytic domain"/>
    <property type="match status" value="1"/>
</dbReference>
<keyword evidence="9" id="KW-0460">Magnesium</keyword>
<evidence type="ECO:0000256" key="4">
    <source>
        <dbReference type="ARBA" id="ARBA00022679"/>
    </source>
</evidence>
<evidence type="ECO:0000256" key="5">
    <source>
        <dbReference type="ARBA" id="ARBA00022822"/>
    </source>
</evidence>
<feature type="binding site" evidence="9">
    <location>
        <begin position="88"/>
        <end position="91"/>
    </location>
    <ligand>
        <name>5-phospho-alpha-D-ribose 1-diphosphate</name>
        <dbReference type="ChEBI" id="CHEBI:58017"/>
    </ligand>
</feature>
<dbReference type="Gene3D" id="1.20.970.10">
    <property type="entry name" value="Transferase, Pyrimidine Nucleoside Phosphorylase, Chain C"/>
    <property type="match status" value="1"/>
</dbReference>
<comment type="similarity">
    <text evidence="9">Belongs to the anthranilate phosphoribosyltransferase family.</text>
</comment>
<dbReference type="Gene3D" id="3.40.1030.10">
    <property type="entry name" value="Nucleoside phosphorylase/phosphoribosyltransferase catalytic domain"/>
    <property type="match status" value="1"/>
</dbReference>
<evidence type="ECO:0000256" key="1">
    <source>
        <dbReference type="ARBA" id="ARBA00004907"/>
    </source>
</evidence>
<dbReference type="GO" id="GO:0005829">
    <property type="term" value="C:cytosol"/>
    <property type="evidence" value="ECO:0007669"/>
    <property type="project" value="TreeGrafter"/>
</dbReference>
<comment type="function">
    <text evidence="9">Catalyzes the transfer of the phosphoribosyl group of 5-phosphorylribose-1-pyrophosphate (PRPP) to anthranilate to yield N-(5'-phosphoribosyl)-anthranilate (PRA).</text>
</comment>
<feature type="binding site" evidence="9">
    <location>
        <position position="223"/>
    </location>
    <ligand>
        <name>Mg(2+)</name>
        <dbReference type="ChEBI" id="CHEBI:18420"/>
        <label>1</label>
    </ligand>
</feature>
<evidence type="ECO:0000256" key="7">
    <source>
        <dbReference type="ARBA" id="ARBA00052328"/>
    </source>
</evidence>
<dbReference type="NCBIfam" id="TIGR01245">
    <property type="entry name" value="trpD"/>
    <property type="match status" value="1"/>
</dbReference>
<comment type="pathway">
    <text evidence="1 9">Amino-acid biosynthesis; L-tryptophan biosynthesis; L-tryptophan from chorismate: step 2/5.</text>
</comment>
<dbReference type="PATRIC" id="fig|43658.5.peg.405"/>
<dbReference type="OrthoDB" id="9806430at2"/>
<protein>
    <recommendedName>
        <fullName evidence="9">Anthranilate phosphoribosyltransferase</fullName>
        <ecNumber evidence="9">2.4.2.18</ecNumber>
    </recommendedName>
</protein>
<evidence type="ECO:0000256" key="2">
    <source>
        <dbReference type="ARBA" id="ARBA00022605"/>
    </source>
</evidence>
<comment type="caution">
    <text evidence="9">Lacks conserved residue(s) required for the propagation of feature annotation.</text>
</comment>
<comment type="catalytic activity">
    <reaction evidence="7 9">
        <text>N-(5-phospho-beta-D-ribosyl)anthranilate + diphosphate = 5-phospho-alpha-D-ribose 1-diphosphate + anthranilate</text>
        <dbReference type="Rhea" id="RHEA:11768"/>
        <dbReference type="ChEBI" id="CHEBI:16567"/>
        <dbReference type="ChEBI" id="CHEBI:18277"/>
        <dbReference type="ChEBI" id="CHEBI:33019"/>
        <dbReference type="ChEBI" id="CHEBI:58017"/>
        <dbReference type="EC" id="2.4.2.18"/>
    </reaction>
</comment>
<keyword evidence="6 9" id="KW-0057">Aromatic amino acid biosynthesis</keyword>
<dbReference type="HAMAP" id="MF_00211">
    <property type="entry name" value="TrpD"/>
    <property type="match status" value="1"/>
</dbReference>
<feature type="binding site" evidence="9">
    <location>
        <begin position="81"/>
        <end position="82"/>
    </location>
    <ligand>
        <name>5-phospho-alpha-D-ribose 1-diphosphate</name>
        <dbReference type="ChEBI" id="CHEBI:58017"/>
    </ligand>
</feature>
<feature type="binding site" evidence="9">
    <location>
        <position position="78"/>
    </location>
    <ligand>
        <name>anthranilate</name>
        <dbReference type="ChEBI" id="CHEBI:16567"/>
        <label>1</label>
    </ligand>
</feature>
<name>A0A0F4R0J7_9GAMM</name>
<keyword evidence="5 9" id="KW-0822">Tryptophan biosynthesis</keyword>
<feature type="binding site" evidence="9">
    <location>
        <position position="223"/>
    </location>
    <ligand>
        <name>Mg(2+)</name>
        <dbReference type="ChEBI" id="CHEBI:18420"/>
        <label>2</label>
    </ligand>
</feature>
<dbReference type="PANTHER" id="PTHR43285">
    <property type="entry name" value="ANTHRANILATE PHOSPHORIBOSYLTRANSFERASE"/>
    <property type="match status" value="1"/>
</dbReference>
<feature type="binding site" evidence="9">
    <location>
        <position position="90"/>
    </location>
    <ligand>
        <name>Mg(2+)</name>
        <dbReference type="ChEBI" id="CHEBI:18420"/>
        <label>1</label>
    </ligand>
</feature>
<evidence type="ECO:0000313" key="12">
    <source>
        <dbReference type="EMBL" id="KJZ13119.1"/>
    </source>
</evidence>
<dbReference type="InterPro" id="IPR005940">
    <property type="entry name" value="Anthranilate_Pribosyl_Tfrase"/>
</dbReference>
<accession>A0A0F4R0J7</accession>
<dbReference type="RefSeq" id="WP_046003274.1">
    <property type="nucleotide sequence ID" value="NZ_JXYA01000002.1"/>
</dbReference>
<evidence type="ECO:0000259" key="11">
    <source>
        <dbReference type="Pfam" id="PF02885"/>
    </source>
</evidence>
<feature type="domain" description="Glycosyl transferase family 3 N-terminal" evidence="11">
    <location>
        <begin position="4"/>
        <end position="63"/>
    </location>
</feature>
<feature type="binding site" evidence="9">
    <location>
        <position position="86"/>
    </location>
    <ligand>
        <name>5-phospho-alpha-D-ribose 1-diphosphate</name>
        <dbReference type="ChEBI" id="CHEBI:58017"/>
    </ligand>
</feature>
<dbReference type="Pfam" id="PF02885">
    <property type="entry name" value="Glycos_trans_3N"/>
    <property type="match status" value="1"/>
</dbReference>
<feature type="binding site" evidence="9">
    <location>
        <position position="222"/>
    </location>
    <ligand>
        <name>Mg(2+)</name>
        <dbReference type="ChEBI" id="CHEBI:18420"/>
        <label>2</label>
    </ligand>
</feature>
<dbReference type="EC" id="2.4.2.18" evidence="9"/>
<dbReference type="InterPro" id="IPR035902">
    <property type="entry name" value="Nuc_phospho_transferase"/>
</dbReference>
<dbReference type="Pfam" id="PF00591">
    <property type="entry name" value="Glycos_transf_3"/>
    <property type="match status" value="1"/>
</dbReference>
<reference evidence="12 13" key="1">
    <citation type="journal article" date="2015" name="BMC Genomics">
        <title>Genome mining reveals unlocked bioactive potential of marine Gram-negative bacteria.</title>
        <authorList>
            <person name="Machado H."/>
            <person name="Sonnenschein E.C."/>
            <person name="Melchiorsen J."/>
            <person name="Gram L."/>
        </authorList>
    </citation>
    <scope>NUCLEOTIDE SEQUENCE [LARGE SCALE GENOMIC DNA]</scope>
    <source>
        <strain evidence="12 13">S2471</strain>
    </source>
</reference>
<dbReference type="GO" id="GO:0000287">
    <property type="term" value="F:magnesium ion binding"/>
    <property type="evidence" value="ECO:0007669"/>
    <property type="project" value="UniProtKB-UniRule"/>
</dbReference>
<dbReference type="InterPro" id="IPR000312">
    <property type="entry name" value="Glycosyl_Trfase_fam3"/>
</dbReference>
<proteinExistence type="inferred from homology"/>
<evidence type="ECO:0000313" key="13">
    <source>
        <dbReference type="Proteomes" id="UP000033452"/>
    </source>
</evidence>
<dbReference type="InterPro" id="IPR036320">
    <property type="entry name" value="Glycosyl_Trfase_fam3_N_dom_sf"/>
</dbReference>
<dbReference type="InterPro" id="IPR017459">
    <property type="entry name" value="Glycosyl_Trfase_fam3_N_dom"/>
</dbReference>
<evidence type="ECO:0000256" key="6">
    <source>
        <dbReference type="ARBA" id="ARBA00023141"/>
    </source>
</evidence>
<dbReference type="UniPathway" id="UPA00035">
    <property type="reaction ID" value="UER00041"/>
</dbReference>
<dbReference type="GO" id="GO:0004048">
    <property type="term" value="F:anthranilate phosphoribosyltransferase activity"/>
    <property type="evidence" value="ECO:0007669"/>
    <property type="project" value="UniProtKB-UniRule"/>
</dbReference>
<keyword evidence="9" id="KW-0479">Metal-binding</keyword>
<comment type="similarity">
    <text evidence="8">In the C-terminal section; belongs to the anthranilate phosphoribosyltransferase family.</text>
</comment>
<dbReference type="SUPFAM" id="SSF47648">
    <property type="entry name" value="Nucleoside phosphorylase/phosphoribosyltransferase N-terminal domain"/>
    <property type="match status" value="1"/>
</dbReference>
<keyword evidence="13" id="KW-1185">Reference proteome</keyword>
<dbReference type="EMBL" id="JXYA01000002">
    <property type="protein sequence ID" value="KJZ13119.1"/>
    <property type="molecule type" value="Genomic_DNA"/>
</dbReference>
<organism evidence="12 13">
    <name type="scientific">Pseudoalteromonas rubra</name>
    <dbReference type="NCBI Taxonomy" id="43658"/>
    <lineage>
        <taxon>Bacteria</taxon>
        <taxon>Pseudomonadati</taxon>
        <taxon>Pseudomonadota</taxon>
        <taxon>Gammaproteobacteria</taxon>
        <taxon>Alteromonadales</taxon>
        <taxon>Pseudoalteromonadaceae</taxon>
        <taxon>Pseudoalteromonas</taxon>
    </lineage>
</organism>
<keyword evidence="2 9" id="KW-0028">Amino-acid biosynthesis</keyword>
<feature type="domain" description="Glycosyl transferase family 3" evidence="10">
    <location>
        <begin position="74"/>
        <end position="320"/>
    </location>
</feature>
<sequence length="334" mass="35252">MDSLNLLLEQKSLDFATATDLFSAVMQGQLDEVQLTAALVALKIKGETAEEIAGAAKAMRDHATAFDTQGLLCADSCGTGGDGTNTINVSTTAAIVAAACGIPMVKHGNRSVSSKSGSADLLKTLGINLDMDPIQGARCLQQTNFTFLFAPHYHAGVKHAMPVRTKLKTRTLFNILGPLANPAQPQVQLLGVYDPKLCRPMAETLQKLGTQRAMVVHGSGCDEIALHGETLVTELNQGELRDYTLTPEDFGLARYPLEAIFGDTPEFNAQATRDILSGTGKEAHNGAIIANVAALLVMTDKATDLKSASAQVAEMLASGRCADKLAEIVEVSNG</sequence>
<keyword evidence="4 9" id="KW-0808">Transferase</keyword>
<feature type="binding site" evidence="9">
    <location>
        <position position="118"/>
    </location>
    <ligand>
        <name>5-phospho-alpha-D-ribose 1-diphosphate</name>
        <dbReference type="ChEBI" id="CHEBI:58017"/>
    </ligand>
</feature>
<evidence type="ECO:0000256" key="3">
    <source>
        <dbReference type="ARBA" id="ARBA00022676"/>
    </source>
</evidence>
<dbReference type="Proteomes" id="UP000033452">
    <property type="component" value="Unassembled WGS sequence"/>
</dbReference>
<feature type="binding site" evidence="9">
    <location>
        <position position="164"/>
    </location>
    <ligand>
        <name>anthranilate</name>
        <dbReference type="ChEBI" id="CHEBI:16567"/>
        <label>2</label>
    </ligand>
</feature>
<feature type="binding site" evidence="9">
    <location>
        <position position="78"/>
    </location>
    <ligand>
        <name>5-phospho-alpha-D-ribose 1-diphosphate</name>
        <dbReference type="ChEBI" id="CHEBI:58017"/>
    </ligand>
</feature>
<dbReference type="GO" id="GO:0000162">
    <property type="term" value="P:L-tryptophan biosynthetic process"/>
    <property type="evidence" value="ECO:0007669"/>
    <property type="project" value="UniProtKB-UniRule"/>
</dbReference>
<keyword evidence="3 9" id="KW-0328">Glycosyltransferase</keyword>
<evidence type="ECO:0000256" key="9">
    <source>
        <dbReference type="HAMAP-Rule" id="MF_00211"/>
    </source>
</evidence>
<dbReference type="FunFam" id="3.40.1030.10:FF:000002">
    <property type="entry name" value="Anthranilate phosphoribosyltransferase"/>
    <property type="match status" value="1"/>
</dbReference>
<feature type="binding site" evidence="9">
    <location>
        <position position="109"/>
    </location>
    <ligand>
        <name>anthranilate</name>
        <dbReference type="ChEBI" id="CHEBI:16567"/>
        <label>1</label>
    </ligand>
</feature>
<comment type="caution">
    <text evidence="12">The sequence shown here is derived from an EMBL/GenBank/DDBJ whole genome shotgun (WGS) entry which is preliminary data.</text>
</comment>
<evidence type="ECO:0000256" key="8">
    <source>
        <dbReference type="ARBA" id="ARBA00061188"/>
    </source>
</evidence>
<comment type="subunit">
    <text evidence="9">Homodimer.</text>
</comment>
<dbReference type="AlphaFoldDB" id="A0A0F4R0J7"/>
<dbReference type="PANTHER" id="PTHR43285:SF2">
    <property type="entry name" value="ANTHRANILATE PHOSPHORIBOSYLTRANSFERASE"/>
    <property type="match status" value="1"/>
</dbReference>
<gene>
    <name evidence="9" type="primary">trpD</name>
    <name evidence="12" type="ORF">TW77_01965</name>
</gene>